<dbReference type="InterPro" id="IPR027417">
    <property type="entry name" value="P-loop_NTPase"/>
</dbReference>
<evidence type="ECO:0000259" key="5">
    <source>
        <dbReference type="Pfam" id="PF13086"/>
    </source>
</evidence>
<proteinExistence type="predicted"/>
<dbReference type="SUPFAM" id="SSF52540">
    <property type="entry name" value="P-loop containing nucleoside triphosphate hydrolases"/>
    <property type="match status" value="1"/>
</dbReference>
<feature type="domain" description="DNA2/NAM7 helicase-like C-terminal" evidence="6">
    <location>
        <begin position="653"/>
        <end position="850"/>
    </location>
</feature>
<name>A0AAV5IKC3_9ROSI</name>
<dbReference type="Pfam" id="PF13087">
    <property type="entry name" value="AAA_12"/>
    <property type="match status" value="1"/>
</dbReference>
<dbReference type="GO" id="GO:0016787">
    <property type="term" value="F:hydrolase activity"/>
    <property type="evidence" value="ECO:0007669"/>
    <property type="project" value="UniProtKB-KW"/>
</dbReference>
<dbReference type="Proteomes" id="UP001054252">
    <property type="component" value="Unassembled WGS sequence"/>
</dbReference>
<feature type="domain" description="DUF6469" evidence="7">
    <location>
        <begin position="99"/>
        <end position="201"/>
    </location>
</feature>
<dbReference type="Gene3D" id="3.40.50.300">
    <property type="entry name" value="P-loop containing nucleotide triphosphate hydrolases"/>
    <property type="match status" value="2"/>
</dbReference>
<comment type="caution">
    <text evidence="8">The sequence shown here is derived from an EMBL/GenBank/DDBJ whole genome shotgun (WGS) entry which is preliminary data.</text>
</comment>
<reference evidence="8 9" key="1">
    <citation type="journal article" date="2021" name="Commun. Biol.">
        <title>The genome of Shorea leprosula (Dipterocarpaceae) highlights the ecological relevance of drought in aseasonal tropical rainforests.</title>
        <authorList>
            <person name="Ng K.K.S."/>
            <person name="Kobayashi M.J."/>
            <person name="Fawcett J.A."/>
            <person name="Hatakeyama M."/>
            <person name="Paape T."/>
            <person name="Ng C.H."/>
            <person name="Ang C.C."/>
            <person name="Tnah L.H."/>
            <person name="Lee C.T."/>
            <person name="Nishiyama T."/>
            <person name="Sese J."/>
            <person name="O'Brien M.J."/>
            <person name="Copetti D."/>
            <person name="Mohd Noor M.I."/>
            <person name="Ong R.C."/>
            <person name="Putra M."/>
            <person name="Sireger I.Z."/>
            <person name="Indrioko S."/>
            <person name="Kosugi Y."/>
            <person name="Izuno A."/>
            <person name="Isagi Y."/>
            <person name="Lee S.L."/>
            <person name="Shimizu K.K."/>
        </authorList>
    </citation>
    <scope>NUCLEOTIDE SEQUENCE [LARGE SCALE GENOMIC DNA]</scope>
    <source>
        <strain evidence="8">214</strain>
    </source>
</reference>
<gene>
    <name evidence="8" type="ORF">SLEP1_g12985</name>
</gene>
<dbReference type="GO" id="GO:0005524">
    <property type="term" value="F:ATP binding"/>
    <property type="evidence" value="ECO:0007669"/>
    <property type="project" value="UniProtKB-KW"/>
</dbReference>
<dbReference type="InterPro" id="IPR045055">
    <property type="entry name" value="DNA2/NAM7-like"/>
</dbReference>
<dbReference type="Pfam" id="PF13086">
    <property type="entry name" value="AAA_11"/>
    <property type="match status" value="1"/>
</dbReference>
<keyword evidence="2" id="KW-0378">Hydrolase</keyword>
<dbReference type="InterPro" id="IPR041677">
    <property type="entry name" value="DNA2/NAM7_AAA_11"/>
</dbReference>
<evidence type="ECO:0000313" key="8">
    <source>
        <dbReference type="EMBL" id="GKV00266.1"/>
    </source>
</evidence>
<dbReference type="InterPro" id="IPR045529">
    <property type="entry name" value="DUF6469"/>
</dbReference>
<protein>
    <recommendedName>
        <fullName evidence="10">Helicase MAGATAMA 3</fullName>
    </recommendedName>
</protein>
<keyword evidence="4" id="KW-0067">ATP-binding</keyword>
<dbReference type="FunFam" id="3.40.50.300:FF:000326">
    <property type="entry name" value="P-loop containing nucleoside triphosphate hydrolase"/>
    <property type="match status" value="1"/>
</dbReference>
<accession>A0AAV5IKC3</accession>
<dbReference type="InterPro" id="IPR041679">
    <property type="entry name" value="DNA2/NAM7-like_C"/>
</dbReference>
<dbReference type="PANTHER" id="PTHR10887">
    <property type="entry name" value="DNA2/NAM7 HELICASE FAMILY"/>
    <property type="match status" value="1"/>
</dbReference>
<dbReference type="CDD" id="cd18808">
    <property type="entry name" value="SF1_C_Upf1"/>
    <property type="match status" value="1"/>
</dbReference>
<keyword evidence="3" id="KW-0347">Helicase</keyword>
<feature type="domain" description="DNA2/NAM7 helicase helicase" evidence="5">
    <location>
        <begin position="251"/>
        <end position="645"/>
    </location>
</feature>
<dbReference type="Pfam" id="PF20073">
    <property type="entry name" value="DUF6469"/>
    <property type="match status" value="1"/>
</dbReference>
<evidence type="ECO:0000259" key="7">
    <source>
        <dbReference type="Pfam" id="PF20073"/>
    </source>
</evidence>
<evidence type="ECO:0000256" key="1">
    <source>
        <dbReference type="ARBA" id="ARBA00022741"/>
    </source>
</evidence>
<evidence type="ECO:0000259" key="6">
    <source>
        <dbReference type="Pfam" id="PF13087"/>
    </source>
</evidence>
<dbReference type="GO" id="GO:0005694">
    <property type="term" value="C:chromosome"/>
    <property type="evidence" value="ECO:0007669"/>
    <property type="project" value="UniProtKB-ARBA"/>
</dbReference>
<dbReference type="AlphaFoldDB" id="A0AAV5IKC3"/>
<dbReference type="EMBL" id="BPVZ01000015">
    <property type="protein sequence ID" value="GKV00266.1"/>
    <property type="molecule type" value="Genomic_DNA"/>
</dbReference>
<evidence type="ECO:0000313" key="9">
    <source>
        <dbReference type="Proteomes" id="UP001054252"/>
    </source>
</evidence>
<sequence length="1130" mass="127924">MDKTDPPKEHKDIPGRSLIDIVFSWSLRDVLNKDLYKSQVKVIPDKFNSTKAYLNSFILPLIEETHADLLSSVTTVQNAPSLQILSFEPSKDHNSPKNLTYDLRFEMGDFEKSKGSYEPSAGDLLALTGIRPKCIEDLNRLKNPYLIAYVIQVYSDNPLRLLILSSKPLMVEENKENRKVSLFVVFLTNMITNIRIWKTLNSNPEEANMNVIKEILQPSPADGENCTRCLYERSCGTSPSCSRTIVESFGLNDSQEATVLTCIGDSSCHHQNTVRLVWGPPGTGKTKTIGVLLFALLRMKCRTVTCAPTNTAVLQVASRLMSFVSASAKYHTYGLGDIVLFGNRARMKIDGNDELLDIFLDNRVDILSKCFCPLSGWKVSLRSMIDLIEDPVGLYYRYLESRKKSDKKEDDYNIKDKVIIRDQEKEEENVHNFERKSNNKTKVKQVASHKEKDVQEAETCDDDPLTCIEFVKKTFNSISQQLRFCIVNLCTHLPTRCISLQMAKNMMRALDMLTSLEILSHGGEFLQKDQYNSEYEIKVDDLKKLSLSREEFLQLLKSFPQSFLEDIPDFGVNIKDFCLANACLLFCTASGSSKLHGPGGFDLLVIDEAAQLKECESTIPLQLPGLHHAILIGDERQLSAMVQSKIAEKAEFGRSLFERLALLGHKKHLLNTQYRMHPSISLFPNKEFYNKQILDAPTVKNKSYMKQLLQGNMYGPYSFINISCGKEQADKARSLKNMVEVAVVCEIVASLFKEFTCKRQKFSVGVISPYKAQVYAIEEKFEKKYDRSADSDFSISVRSVDGFQGSEEDVIIISTVRSNGNGSVGFLSNRQRANVALTRARYCCWILGNEATLLKSGSVWRKLVIDAKERKCFYNADEDKRLAKAMTTALIELEQFEILLNMNFPMFKDATWKVCFSDGFWSSVAGIKNTQTINQLLTLLEKLSSGWRLMPNKMTRYVLDSSSAFLELYPVNDLLKLLWTVDIIKENSHYIQVLKLWDILPLQDVPKLAEYLDSLFVNYTVDKINRCKYRSLERGLVVPMKWPVNHSGVVRSIGYEADSAQLLSETFAALGIVDGSIPTATTSNQRLKYSREEILALQHSPLSLNSPVDTGKVEASSELEKLLVGRQLRC</sequence>
<dbReference type="InterPro" id="IPR047187">
    <property type="entry name" value="SF1_C_Upf1"/>
</dbReference>
<keyword evidence="1" id="KW-0547">Nucleotide-binding</keyword>
<evidence type="ECO:0000256" key="2">
    <source>
        <dbReference type="ARBA" id="ARBA00022801"/>
    </source>
</evidence>
<organism evidence="8 9">
    <name type="scientific">Rubroshorea leprosula</name>
    <dbReference type="NCBI Taxonomy" id="152421"/>
    <lineage>
        <taxon>Eukaryota</taxon>
        <taxon>Viridiplantae</taxon>
        <taxon>Streptophyta</taxon>
        <taxon>Embryophyta</taxon>
        <taxon>Tracheophyta</taxon>
        <taxon>Spermatophyta</taxon>
        <taxon>Magnoliopsida</taxon>
        <taxon>eudicotyledons</taxon>
        <taxon>Gunneridae</taxon>
        <taxon>Pentapetalae</taxon>
        <taxon>rosids</taxon>
        <taxon>malvids</taxon>
        <taxon>Malvales</taxon>
        <taxon>Dipterocarpaceae</taxon>
        <taxon>Rubroshorea</taxon>
    </lineage>
</organism>
<dbReference type="GO" id="GO:0004386">
    <property type="term" value="F:helicase activity"/>
    <property type="evidence" value="ECO:0007669"/>
    <property type="project" value="UniProtKB-KW"/>
</dbReference>
<evidence type="ECO:0000256" key="3">
    <source>
        <dbReference type="ARBA" id="ARBA00022806"/>
    </source>
</evidence>
<keyword evidence="9" id="KW-1185">Reference proteome</keyword>
<evidence type="ECO:0000256" key="4">
    <source>
        <dbReference type="ARBA" id="ARBA00022840"/>
    </source>
</evidence>
<dbReference type="PANTHER" id="PTHR10887:SF522">
    <property type="entry name" value="P-LOOP CONTAINING NUCLEOSIDE TRIPHOSPHATE HYDROLASES SUPERFAMILY PROTEIN"/>
    <property type="match status" value="1"/>
</dbReference>
<evidence type="ECO:0008006" key="10">
    <source>
        <dbReference type="Google" id="ProtNLM"/>
    </source>
</evidence>